<dbReference type="GO" id="GO:0051301">
    <property type="term" value="P:cell division"/>
    <property type="evidence" value="ECO:0007669"/>
    <property type="project" value="UniProtKB-UniRule"/>
</dbReference>
<evidence type="ECO:0000259" key="9">
    <source>
        <dbReference type="SMART" id="SM00382"/>
    </source>
</evidence>
<sequence>MPAAASKRLALAEAHISRQQQLQKQNNTEPVSVITECTAKTTKSSAVSNIKSSFPVTKNSSNSNSTKENDIPSSGAKKTKALTPFVAIKNILHRSTAAPQIIGRETEQAAIKQFLETTVEKGHGGSMYISGNPGTGKTACLQALIKQSSASFKSVLVNCVPLTRPGQVYSAILDSMEEAKSASADQALADLEKAVFKSKKAFLVILDEVDSLLGSRQEVLYRLFELAAHPDSRMALVGIANALDLTDRFLPRLQARNCVPVLLNFNPYQVKDIVAILQSRLDSVSQGESEPVIQKAALELCARKVAATSGDLRKALDVCRQAMEAAEMDSKRKTVSKDKENGAEAAQMPKVSIMHIAKVLTKLNGSPIAQKLDALNFQQKLVLCAYMSLAGIAVAAPGPATGTKRQASVSGGLAVSGLYAEYSSICTRLNNMLAPVTRSEFLDLISMMEAQGVVVVEATKSGRRGGRRIVSTTGAADDRIMRLAVDEAEIRRSLTKTAALAPIL</sequence>
<evidence type="ECO:0000256" key="7">
    <source>
        <dbReference type="PIRNR" id="PIRNR001767"/>
    </source>
</evidence>
<dbReference type="EMBL" id="JANBOH010000011">
    <property type="protein sequence ID" value="KAJ1648109.1"/>
    <property type="molecule type" value="Genomic_DNA"/>
</dbReference>
<keyword evidence="3" id="KW-0132">Cell division</keyword>
<comment type="similarity">
    <text evidence="2 7">Belongs to the CDC6/cdc18 family.</text>
</comment>
<keyword evidence="5" id="KW-0539">Nucleus</keyword>
<feature type="domain" description="AAA+ ATPase" evidence="9">
    <location>
        <begin position="123"/>
        <end position="259"/>
    </location>
</feature>
<protein>
    <recommendedName>
        <fullName evidence="7">Cell division control protein</fullName>
    </recommendedName>
</protein>
<name>A0A9W7XRA4_9FUNG</name>
<dbReference type="AlphaFoldDB" id="A0A9W7XRA4"/>
<dbReference type="Pfam" id="PF09079">
    <property type="entry name" value="WHD_Cdc6"/>
    <property type="match status" value="1"/>
</dbReference>
<evidence type="ECO:0000256" key="6">
    <source>
        <dbReference type="ARBA" id="ARBA00023306"/>
    </source>
</evidence>
<dbReference type="InterPro" id="IPR050311">
    <property type="entry name" value="ORC1/CDC6"/>
</dbReference>
<evidence type="ECO:0000256" key="1">
    <source>
        <dbReference type="ARBA" id="ARBA00004123"/>
    </source>
</evidence>
<dbReference type="Gene3D" id="3.40.50.300">
    <property type="entry name" value="P-loop containing nucleotide triphosphate hydrolases"/>
    <property type="match status" value="1"/>
</dbReference>
<dbReference type="CDD" id="cd00009">
    <property type="entry name" value="AAA"/>
    <property type="match status" value="1"/>
</dbReference>
<dbReference type="GO" id="GO:0003688">
    <property type="term" value="F:DNA replication origin binding"/>
    <property type="evidence" value="ECO:0007669"/>
    <property type="project" value="TreeGrafter"/>
</dbReference>
<evidence type="ECO:0000256" key="2">
    <source>
        <dbReference type="ARBA" id="ARBA00006184"/>
    </source>
</evidence>
<evidence type="ECO:0000256" key="4">
    <source>
        <dbReference type="ARBA" id="ARBA00022705"/>
    </source>
</evidence>
<evidence type="ECO:0000256" key="5">
    <source>
        <dbReference type="ARBA" id="ARBA00023242"/>
    </source>
</evidence>
<dbReference type="InterPro" id="IPR016314">
    <property type="entry name" value="Cdc6/18"/>
</dbReference>
<dbReference type="Gene3D" id="1.10.8.60">
    <property type="match status" value="1"/>
</dbReference>
<dbReference type="PANTHER" id="PTHR10763">
    <property type="entry name" value="CELL DIVISION CONTROL PROTEIN 6-RELATED"/>
    <property type="match status" value="1"/>
</dbReference>
<evidence type="ECO:0000313" key="11">
    <source>
        <dbReference type="Proteomes" id="UP001145021"/>
    </source>
</evidence>
<dbReference type="GO" id="GO:0033314">
    <property type="term" value="P:mitotic DNA replication checkpoint signaling"/>
    <property type="evidence" value="ECO:0007669"/>
    <property type="project" value="TreeGrafter"/>
</dbReference>
<dbReference type="GO" id="GO:0006270">
    <property type="term" value="P:DNA replication initiation"/>
    <property type="evidence" value="ECO:0007669"/>
    <property type="project" value="UniProtKB-UniRule"/>
</dbReference>
<evidence type="ECO:0000256" key="8">
    <source>
        <dbReference type="SAM" id="MobiDB-lite"/>
    </source>
</evidence>
<dbReference type="InterPro" id="IPR027417">
    <property type="entry name" value="P-loop_NTPase"/>
</dbReference>
<dbReference type="PANTHER" id="PTHR10763:SF26">
    <property type="entry name" value="CELL DIVISION CONTROL PROTEIN 6 HOMOLOG"/>
    <property type="match status" value="1"/>
</dbReference>
<evidence type="ECO:0000256" key="3">
    <source>
        <dbReference type="ARBA" id="ARBA00022618"/>
    </source>
</evidence>
<dbReference type="PIRSF" id="PIRSF001767">
    <property type="entry name" value="Cdc6"/>
    <property type="match status" value="1"/>
</dbReference>
<keyword evidence="4" id="KW-0235">DNA replication</keyword>
<comment type="subcellular location">
    <subcellularLocation>
        <location evidence="1">Nucleus</location>
    </subcellularLocation>
</comment>
<dbReference type="InterPro" id="IPR054425">
    <property type="entry name" value="Cdc6_ORC1-like_ATPase_lid"/>
</dbReference>
<accession>A0A9W7XRA4</accession>
<dbReference type="FunFam" id="3.40.50.300:FF:000547">
    <property type="entry name" value="Cell division control protein"/>
    <property type="match status" value="1"/>
</dbReference>
<dbReference type="Gene3D" id="1.10.10.10">
    <property type="entry name" value="Winged helix-like DNA-binding domain superfamily/Winged helix DNA-binding domain"/>
    <property type="match status" value="1"/>
</dbReference>
<feature type="region of interest" description="Disordered" evidence="8">
    <location>
        <begin position="53"/>
        <end position="76"/>
    </location>
</feature>
<dbReference type="Pfam" id="PF13401">
    <property type="entry name" value="AAA_22"/>
    <property type="match status" value="1"/>
</dbReference>
<dbReference type="InterPro" id="IPR015163">
    <property type="entry name" value="Cdc6_C"/>
</dbReference>
<dbReference type="SMART" id="SM00382">
    <property type="entry name" value="AAA"/>
    <property type="match status" value="1"/>
</dbReference>
<organism evidence="10 11">
    <name type="scientific">Coemansia asiatica</name>
    <dbReference type="NCBI Taxonomy" id="1052880"/>
    <lineage>
        <taxon>Eukaryota</taxon>
        <taxon>Fungi</taxon>
        <taxon>Fungi incertae sedis</taxon>
        <taxon>Zoopagomycota</taxon>
        <taxon>Kickxellomycotina</taxon>
        <taxon>Kickxellomycetes</taxon>
        <taxon>Kickxellales</taxon>
        <taxon>Kickxellaceae</taxon>
        <taxon>Coemansia</taxon>
    </lineage>
</organism>
<evidence type="ECO:0000313" key="10">
    <source>
        <dbReference type="EMBL" id="KAJ1648109.1"/>
    </source>
</evidence>
<dbReference type="GO" id="GO:0016887">
    <property type="term" value="F:ATP hydrolysis activity"/>
    <property type="evidence" value="ECO:0007669"/>
    <property type="project" value="InterPro"/>
</dbReference>
<dbReference type="Proteomes" id="UP001145021">
    <property type="component" value="Unassembled WGS sequence"/>
</dbReference>
<proteinExistence type="inferred from homology"/>
<gene>
    <name evidence="10" type="primary">CDC6</name>
    <name evidence="10" type="ORF">LPJ64_000562</name>
</gene>
<keyword evidence="6" id="KW-0131">Cell cycle</keyword>
<reference evidence="10" key="1">
    <citation type="submission" date="2022-07" db="EMBL/GenBank/DDBJ databases">
        <title>Phylogenomic reconstructions and comparative analyses of Kickxellomycotina fungi.</title>
        <authorList>
            <person name="Reynolds N.K."/>
            <person name="Stajich J.E."/>
            <person name="Barry K."/>
            <person name="Grigoriev I.V."/>
            <person name="Crous P."/>
            <person name="Smith M.E."/>
        </authorList>
    </citation>
    <scope>NUCLEOTIDE SEQUENCE</scope>
    <source>
        <strain evidence="10">NBRC 105413</strain>
    </source>
</reference>
<dbReference type="Pfam" id="PF22606">
    <property type="entry name" value="Cdc6-ORC-like_ATPase_lid"/>
    <property type="match status" value="1"/>
</dbReference>
<dbReference type="InterPro" id="IPR036388">
    <property type="entry name" value="WH-like_DNA-bd_sf"/>
</dbReference>
<dbReference type="SUPFAM" id="SSF52540">
    <property type="entry name" value="P-loop containing nucleoside triphosphate hydrolases"/>
    <property type="match status" value="1"/>
</dbReference>
<dbReference type="InterPro" id="IPR003593">
    <property type="entry name" value="AAA+_ATPase"/>
</dbReference>
<dbReference type="GO" id="GO:0005634">
    <property type="term" value="C:nucleus"/>
    <property type="evidence" value="ECO:0007669"/>
    <property type="project" value="UniProtKB-SubCell"/>
</dbReference>
<dbReference type="InterPro" id="IPR049945">
    <property type="entry name" value="AAA_22"/>
</dbReference>
<comment type="caution">
    <text evidence="10">The sequence shown here is derived from an EMBL/GenBank/DDBJ whole genome shotgun (WGS) entry which is preliminary data.</text>
</comment>
<keyword evidence="11" id="KW-1185">Reference proteome</keyword>